<dbReference type="SMART" id="SM00823">
    <property type="entry name" value="PKS_PP"/>
    <property type="match status" value="3"/>
</dbReference>
<dbReference type="Pfam" id="PF13602">
    <property type="entry name" value="ADH_zinc_N_2"/>
    <property type="match status" value="1"/>
</dbReference>
<keyword evidence="2" id="KW-0597">Phosphoprotein</keyword>
<feature type="region of interest" description="N-terminal hotdog fold" evidence="5">
    <location>
        <begin position="1842"/>
        <end position="1958"/>
    </location>
</feature>
<feature type="domain" description="Carrier" evidence="6">
    <location>
        <begin position="871"/>
        <end position="946"/>
    </location>
</feature>
<evidence type="ECO:0000313" key="9">
    <source>
        <dbReference type="EMBL" id="GGU32646.1"/>
    </source>
</evidence>
<feature type="region of interest" description="N-terminal hotdog fold" evidence="5">
    <location>
        <begin position="3778"/>
        <end position="3896"/>
    </location>
</feature>
<keyword evidence="1" id="KW-0596">Phosphopantetheine</keyword>
<dbReference type="Pfam" id="PF00550">
    <property type="entry name" value="PP-binding"/>
    <property type="match status" value="3"/>
</dbReference>
<dbReference type="CDD" id="cd08956">
    <property type="entry name" value="KR_3_FAS_SDR_x"/>
    <property type="match status" value="1"/>
</dbReference>
<evidence type="ECO:0008006" key="11">
    <source>
        <dbReference type="Google" id="ProtNLM"/>
    </source>
</evidence>
<dbReference type="Gene3D" id="3.40.366.10">
    <property type="entry name" value="Malonyl-Coenzyme A Acyl Carrier Protein, domain 2"/>
    <property type="match status" value="3"/>
</dbReference>
<dbReference type="Pfam" id="PF16197">
    <property type="entry name" value="KAsynt_C_assoc"/>
    <property type="match status" value="3"/>
</dbReference>
<dbReference type="PANTHER" id="PTHR43775">
    <property type="entry name" value="FATTY ACID SYNTHASE"/>
    <property type="match status" value="1"/>
</dbReference>
<dbReference type="Pfam" id="PF22953">
    <property type="entry name" value="SpnB_Rossmann"/>
    <property type="match status" value="1"/>
</dbReference>
<reference evidence="10" key="1">
    <citation type="journal article" date="2019" name="Int. J. Syst. Evol. Microbiol.">
        <title>The Global Catalogue of Microorganisms (GCM) 10K type strain sequencing project: providing services to taxonomists for standard genome sequencing and annotation.</title>
        <authorList>
            <consortium name="The Broad Institute Genomics Platform"/>
            <consortium name="The Broad Institute Genome Sequencing Center for Infectious Disease"/>
            <person name="Wu L."/>
            <person name="Ma J."/>
        </authorList>
    </citation>
    <scope>NUCLEOTIDE SEQUENCE [LARGE SCALE GENOMIC DNA]</scope>
    <source>
        <strain evidence="10">JCM 3296</strain>
    </source>
</reference>
<dbReference type="SUPFAM" id="SSF50129">
    <property type="entry name" value="GroES-like"/>
    <property type="match status" value="1"/>
</dbReference>
<protein>
    <recommendedName>
        <fullName evidence="11">Acyl transferase domain-containing protein</fullName>
    </recommendedName>
</protein>
<dbReference type="RefSeq" id="WP_189253894.1">
    <property type="nucleotide sequence ID" value="NZ_BMRE01000008.1"/>
</dbReference>
<dbReference type="InterPro" id="IPR020841">
    <property type="entry name" value="PKS_Beta-ketoAc_synthase_dom"/>
</dbReference>
<dbReference type="InterPro" id="IPR020843">
    <property type="entry name" value="ER"/>
</dbReference>
<dbReference type="SMART" id="SM00822">
    <property type="entry name" value="PKS_KR"/>
    <property type="match status" value="1"/>
</dbReference>
<dbReference type="InterPro" id="IPR014031">
    <property type="entry name" value="Ketoacyl_synth_C"/>
</dbReference>
<dbReference type="InterPro" id="IPR016036">
    <property type="entry name" value="Malonyl_transacylase_ACP-bd"/>
</dbReference>
<evidence type="ECO:0000256" key="1">
    <source>
        <dbReference type="ARBA" id="ARBA00022450"/>
    </source>
</evidence>
<dbReference type="InterPro" id="IPR036291">
    <property type="entry name" value="NAD(P)-bd_dom_sf"/>
</dbReference>
<dbReference type="InterPro" id="IPR014043">
    <property type="entry name" value="Acyl_transferase_dom"/>
</dbReference>
<dbReference type="InterPro" id="IPR042104">
    <property type="entry name" value="PKS_dehydratase_sf"/>
</dbReference>
<dbReference type="Gene3D" id="3.40.50.720">
    <property type="entry name" value="NAD(P)-binding Rossmann-like Domain"/>
    <property type="match status" value="1"/>
</dbReference>
<feature type="domain" description="Carrier" evidence="6">
    <location>
        <begin position="4066"/>
        <end position="4143"/>
    </location>
</feature>
<dbReference type="SUPFAM" id="SSF52151">
    <property type="entry name" value="FabD/lysophospholipase-like"/>
    <property type="match status" value="3"/>
</dbReference>
<dbReference type="Gene3D" id="3.40.47.10">
    <property type="match status" value="3"/>
</dbReference>
<dbReference type="PROSITE" id="PS50075">
    <property type="entry name" value="CARRIER"/>
    <property type="match status" value="3"/>
</dbReference>
<feature type="domain" description="PKS/mFAS DH" evidence="8">
    <location>
        <begin position="3778"/>
        <end position="4049"/>
    </location>
</feature>
<keyword evidence="10" id="KW-1185">Reference proteome</keyword>
<dbReference type="Proteomes" id="UP000649573">
    <property type="component" value="Unassembled WGS sequence"/>
</dbReference>
<dbReference type="InterPro" id="IPR020806">
    <property type="entry name" value="PKS_PP-bd"/>
</dbReference>
<dbReference type="CDD" id="cd00833">
    <property type="entry name" value="PKS"/>
    <property type="match status" value="3"/>
</dbReference>
<dbReference type="SMART" id="SM00825">
    <property type="entry name" value="PKS_KS"/>
    <property type="match status" value="3"/>
</dbReference>
<dbReference type="InterPro" id="IPR014030">
    <property type="entry name" value="Ketoacyl_synth_N"/>
</dbReference>
<evidence type="ECO:0000313" key="10">
    <source>
        <dbReference type="Proteomes" id="UP000649573"/>
    </source>
</evidence>
<feature type="domain" description="Carrier" evidence="6">
    <location>
        <begin position="2813"/>
        <end position="2888"/>
    </location>
</feature>
<feature type="domain" description="Ketosynthase family 3 (KS3)" evidence="7">
    <location>
        <begin position="2907"/>
        <end position="3325"/>
    </location>
</feature>
<feature type="region of interest" description="C-terminal hotdog fold" evidence="5">
    <location>
        <begin position="3907"/>
        <end position="4049"/>
    </location>
</feature>
<dbReference type="Pfam" id="PF08659">
    <property type="entry name" value="KR"/>
    <property type="match status" value="1"/>
</dbReference>
<feature type="domain" description="Ketosynthase family 3 (KS3)" evidence="7">
    <location>
        <begin position="4"/>
        <end position="407"/>
    </location>
</feature>
<dbReference type="InterPro" id="IPR016039">
    <property type="entry name" value="Thiolase-like"/>
</dbReference>
<dbReference type="SUPFAM" id="SSF55048">
    <property type="entry name" value="Probable ACP-binding domain of malonyl-CoA ACP transacylase"/>
    <property type="match status" value="3"/>
</dbReference>
<dbReference type="PROSITE" id="PS52019">
    <property type="entry name" value="PKS_MFAS_DH"/>
    <property type="match status" value="2"/>
</dbReference>
<dbReference type="Pfam" id="PF02801">
    <property type="entry name" value="Ketoacyl-synt_C"/>
    <property type="match status" value="3"/>
</dbReference>
<dbReference type="SUPFAM" id="SSF51735">
    <property type="entry name" value="NAD(P)-binding Rossmann-fold domains"/>
    <property type="match status" value="3"/>
</dbReference>
<dbReference type="InterPro" id="IPR001227">
    <property type="entry name" value="Ac_transferase_dom_sf"/>
</dbReference>
<feature type="domain" description="Ketosynthase family 3 (KS3)" evidence="7">
    <location>
        <begin position="963"/>
        <end position="1387"/>
    </location>
</feature>
<dbReference type="InterPro" id="IPR009081">
    <property type="entry name" value="PP-bd_ACP"/>
</dbReference>
<dbReference type="InterPro" id="IPR013154">
    <property type="entry name" value="ADH-like_N"/>
</dbReference>
<dbReference type="InterPro" id="IPR006162">
    <property type="entry name" value="Ppantetheine_attach_site"/>
</dbReference>
<dbReference type="InterPro" id="IPR011032">
    <property type="entry name" value="GroES-like_sf"/>
</dbReference>
<evidence type="ECO:0000259" key="7">
    <source>
        <dbReference type="PROSITE" id="PS52004"/>
    </source>
</evidence>
<dbReference type="Pfam" id="PF21089">
    <property type="entry name" value="PKS_DH_N"/>
    <property type="match status" value="2"/>
</dbReference>
<dbReference type="InterPro" id="IPR032821">
    <property type="entry name" value="PKS_assoc"/>
</dbReference>
<dbReference type="Pfam" id="PF08240">
    <property type="entry name" value="ADH_N"/>
    <property type="match status" value="1"/>
</dbReference>
<feature type="domain" description="PKS/mFAS DH" evidence="8">
    <location>
        <begin position="1842"/>
        <end position="2096"/>
    </location>
</feature>
<dbReference type="PROSITE" id="PS52004">
    <property type="entry name" value="KS3_2"/>
    <property type="match status" value="3"/>
</dbReference>
<name>A0ABQ2UGM8_9PSEU</name>
<dbReference type="EMBL" id="BMRE01000008">
    <property type="protein sequence ID" value="GGU32646.1"/>
    <property type="molecule type" value="Genomic_DNA"/>
</dbReference>
<dbReference type="Pfam" id="PF14765">
    <property type="entry name" value="PS-DH"/>
    <property type="match status" value="2"/>
</dbReference>
<feature type="active site" description="Proton acceptor; for dehydratase activity" evidence="5">
    <location>
        <position position="3810"/>
    </location>
</feature>
<dbReference type="InterPro" id="IPR049900">
    <property type="entry name" value="PKS_mFAS_DH"/>
</dbReference>
<dbReference type="Gene3D" id="3.90.180.10">
    <property type="entry name" value="Medium-chain alcohol dehydrogenases, catalytic domain"/>
    <property type="match status" value="1"/>
</dbReference>
<dbReference type="Gene3D" id="3.10.129.110">
    <property type="entry name" value="Polyketide synthase dehydratase"/>
    <property type="match status" value="2"/>
</dbReference>
<dbReference type="PANTHER" id="PTHR43775:SF37">
    <property type="entry name" value="SI:DKEY-61P9.11"/>
    <property type="match status" value="1"/>
</dbReference>
<dbReference type="CDD" id="cd05195">
    <property type="entry name" value="enoyl_red"/>
    <property type="match status" value="1"/>
</dbReference>
<dbReference type="SMART" id="SM00829">
    <property type="entry name" value="PKS_ER"/>
    <property type="match status" value="1"/>
</dbReference>
<dbReference type="InterPro" id="IPR049552">
    <property type="entry name" value="PKS_DH_N"/>
</dbReference>
<dbReference type="InterPro" id="IPR013968">
    <property type="entry name" value="PKS_KR"/>
</dbReference>
<dbReference type="SMART" id="SM01294">
    <property type="entry name" value="PKS_PP_betabranch"/>
    <property type="match status" value="1"/>
</dbReference>
<dbReference type="InterPro" id="IPR036736">
    <property type="entry name" value="ACP-like_sf"/>
</dbReference>
<evidence type="ECO:0000256" key="4">
    <source>
        <dbReference type="ARBA" id="ARBA00023268"/>
    </source>
</evidence>
<accession>A0ABQ2UGM8</accession>
<evidence type="ECO:0000259" key="6">
    <source>
        <dbReference type="PROSITE" id="PS50075"/>
    </source>
</evidence>
<dbReference type="SMART" id="SM00827">
    <property type="entry name" value="PKS_AT"/>
    <property type="match status" value="3"/>
</dbReference>
<dbReference type="PROSITE" id="PS00606">
    <property type="entry name" value="KS3_1"/>
    <property type="match status" value="2"/>
</dbReference>
<evidence type="ECO:0000256" key="3">
    <source>
        <dbReference type="ARBA" id="ARBA00022679"/>
    </source>
</evidence>
<feature type="active site" description="Proton acceptor; for dehydratase activity" evidence="5">
    <location>
        <position position="1873"/>
    </location>
</feature>
<gene>
    <name evidence="9" type="ORF">GCM10010178_26080</name>
</gene>
<dbReference type="PROSITE" id="PS00012">
    <property type="entry name" value="PHOSPHOPANTETHEINE"/>
    <property type="match status" value="1"/>
</dbReference>
<dbReference type="InterPro" id="IPR050091">
    <property type="entry name" value="PKS_NRPS_Biosynth_Enz"/>
</dbReference>
<dbReference type="Pfam" id="PF00698">
    <property type="entry name" value="Acyl_transf_1"/>
    <property type="match status" value="3"/>
</dbReference>
<dbReference type="InterPro" id="IPR020807">
    <property type="entry name" value="PKS_DH"/>
</dbReference>
<organism evidence="9 10">
    <name type="scientific">Lentzea flava</name>
    <dbReference type="NCBI Taxonomy" id="103732"/>
    <lineage>
        <taxon>Bacteria</taxon>
        <taxon>Bacillati</taxon>
        <taxon>Actinomycetota</taxon>
        <taxon>Actinomycetes</taxon>
        <taxon>Pseudonocardiales</taxon>
        <taxon>Pseudonocardiaceae</taxon>
        <taxon>Lentzea</taxon>
    </lineage>
</organism>
<dbReference type="InterPro" id="IPR055123">
    <property type="entry name" value="SpnB-like_Rossmann"/>
</dbReference>
<feature type="active site" description="Proton donor; for dehydratase activity" evidence="5">
    <location>
        <position position="3966"/>
    </location>
</feature>
<comment type="caution">
    <text evidence="9">The sequence shown here is derived from an EMBL/GenBank/DDBJ whole genome shotgun (WGS) entry which is preliminary data.</text>
</comment>
<feature type="active site" description="Proton donor; for dehydratase activity" evidence="5">
    <location>
        <position position="2023"/>
    </location>
</feature>
<dbReference type="InterPro" id="IPR049551">
    <property type="entry name" value="PKS_DH_C"/>
</dbReference>
<dbReference type="Pfam" id="PF00109">
    <property type="entry name" value="ketoacyl-synt"/>
    <property type="match status" value="3"/>
</dbReference>
<evidence type="ECO:0000259" key="8">
    <source>
        <dbReference type="PROSITE" id="PS52019"/>
    </source>
</evidence>
<dbReference type="InterPro" id="IPR018201">
    <property type="entry name" value="Ketoacyl_synth_AS"/>
</dbReference>
<dbReference type="Gene3D" id="1.10.1200.10">
    <property type="entry name" value="ACP-like"/>
    <property type="match status" value="3"/>
</dbReference>
<evidence type="ECO:0000256" key="2">
    <source>
        <dbReference type="ARBA" id="ARBA00022553"/>
    </source>
</evidence>
<dbReference type="SUPFAM" id="SSF53901">
    <property type="entry name" value="Thiolase-like"/>
    <property type="match status" value="3"/>
</dbReference>
<dbReference type="InterPro" id="IPR057326">
    <property type="entry name" value="KR_dom"/>
</dbReference>
<proteinExistence type="predicted"/>
<dbReference type="SMART" id="SM00826">
    <property type="entry name" value="PKS_DH"/>
    <property type="match status" value="2"/>
</dbReference>
<keyword evidence="4" id="KW-0511">Multifunctional enzyme</keyword>
<dbReference type="InterPro" id="IPR016035">
    <property type="entry name" value="Acyl_Trfase/lysoPLipase"/>
</dbReference>
<evidence type="ECO:0000256" key="5">
    <source>
        <dbReference type="PROSITE-ProRule" id="PRU01363"/>
    </source>
</evidence>
<keyword evidence="3" id="KW-0808">Transferase</keyword>
<dbReference type="SUPFAM" id="SSF47336">
    <property type="entry name" value="ACP-like"/>
    <property type="match status" value="3"/>
</dbReference>
<feature type="region of interest" description="C-terminal hotdog fold" evidence="5">
    <location>
        <begin position="1968"/>
        <end position="2096"/>
    </location>
</feature>
<sequence>MSGNDAIAVIGLSCRLPGAPDARSLWHLLADGRSALVDEAPGRPGLGRGGYLTGIDLFDHDFFGISPREAAAMDPQQRLVLELSWEALEDAGVLPAELRGTRTGVFAGSIADDYATLVRSSDSVTQHSLTGLQRGIIANRVSYFLGLRGPSMTVDTGQSSSLVAVHLACESLRAGESGIALAAGVQLNLAPASKVVADRFGGLSPDGECFTFDARANGYVRGEGGAVVVLKRLTDAVADGDRVLAVIRGSAVNNDGGGDGLTAPEQAAQEAVIRLAHERAGTSPSDTCFVELHGTGTRLGDPVEAGAIGAVIGAGRAEPVLVGSVKTNIGHLEGAAGVAGLVKAVLAISHRQLPPSLNHVTPNPAIRLDSLGIRVNTALSPLPGKDFIAGVSAFGVGGTNCHVVLSDWETPVQDAPADPAVTPWLISGREPQAVRDQAARLIEHLERNPDLSPAAVGRSLATRRTRFEHRAVVVNGNVDELRVLAEGGASAGIVEGSGSCERVAFVFPGQGSQWVGMAVELLDASPVFAERMRECDAAIREYAGFSVIDVLDDAEALARIEILQPVLFAVMVSLAALWESYGVVPSAVVGHSQGEIAAAHIAGVLTLEDAARIVVLRSRLFAEELAGNGAVASVALPLDEVRARLSDELSIAGINGPRSVTVAGPVGALQSFVDGCVADGHRARVIASTVASHCAQVEPLREQLLDLLAPVTPQPGEIPFYSTVTGTLLDGEQLDAHYWFRNAREPVDFVAAVTSLLTDGHQAFVEASAHPVLAAAVGEIAEHAGADVVAVGSTRRDDGGLARFVTSVAEAAVRGVEVDWSAAFDGGPGADLPTYAFQRTSHWIETSTSTEAEAPSFARTEAPVVDQRERRSMLELVCAHTAAVSGRAALGPGQASKAFKELGFDSPMSSQLRNRLAAATGLAPATSVVFDHPTPELLARHLTELAGESTQDAVESAPVVDTEDPVVIVGMACRLPGDIRSPEDLWRLLMDEGDAISDFPADRGWRVEDLYDPDGTRAGTSYVRQGGFLHDAAQFDPAFFGISPREAAAMDPQQRLLLETSWECLEHAGIDPAVLRGSRTGVFTGLISQEYGPRLTEGIAGAEGYLLTGTTPSVASGRIAYSLGLEGPAVTVDTACSASLFALHLACQAVRLGECEQALAGGATVMPAPGMFVELSKQGALSPDGRCKAFSDDADGTGWAEGAGVVLVERLSTARRLGHQVLAVVRGSAVNSDGASNGLTAPNGSAQRKVIRQALASAGLRPSDVQVVEAHGTGTKLGDPIEANAILATYGQDRDQPVVLGSLKSSVGHTQAAAGVAGVIKMVLALRNGIVPRTLHVTSPTSRVDWTSGAVKLATSTELWPAADGPKRAAVSSFGISGTNAHLVLEEAPAELVTTRADVPEQPLVWALSGKTPAALRAQAEQLLAHLAEHPELRDDDIGYSLATTRAAFPHRAFVIGEGDDLLEGVREIADGEPAPNVVRGVAEIEGGVVFVFPGQGSQWAGMAAELLNASPVFAEAFAECSAAVESFVDFRVADVLNDSAELERIEVLQPVLFTVMVSLARLWQRFGVEPSAVVGHSQGEIAAAHIAGALSLRDAARLVVLRSKLFADELVGNGAVASVALPADEVRTRLIDGLSLAGVNGPTACTVAGALAALEEFVARCEADGIRARVVPSTVASHCAQVEPLRERLLELIGTLEPAAARIPFYSTVSGGLVDTRELTAEYWFTNARQPVDFLGALGSLFADGHRVFVEASPHPVLSVGVQDSAEAADVAVAAVGSLRRGEGGLARFLMSVAEVNAAGVPVRWDEVFPAAHRVELPTYAFQRQRYWIAPTTGGAPTGEHRFLRGKVDLADGGVVWSGQVSLDDDAWLADHAAMDVVLLPGTAFLEMAAHAGASAGCDVVDELILQAPLALPAEGSVELQVVLGGDRSIAIYARTASDAPWTLHASGSVSEGEAEPVDIAWPPAGTAVEVSYDSLNRLGYRYGPLFQGLRALWRDGDDLYAEVELSGDGVDGFRLHPALLDAALHALPLTADKGLRLPFSWSGVRIASGKATSLRVRLTPSGDGAALVATDADGKLVISAESLVLRPPALRADVQKPLRVRWVSAPEGTASTADAVVHEISGIDDTHRAVVETLRLVQDSLADDRVVVIATRGAVAARGSEDVRDLAAASVWGLIRSAQSEHPDRFVLVDLDPADAAPVPLHAVLASGEPQLALRDGRLLVPRLGDEPDLLDAPDGNWMLDVSRRGSLDGLVLREVPETELAPDEVRVEVRAVGMNFRDALITLDMYPGDGLLGTESAGVVLETGSDVTEFAAGDRVMGLFPRGTGPVAVTDHRLLAHVPGEWTWAQAAGTPVVFLTAYHALVELAELRRGESLLLHAATGGVGMAALQLARHLGAEVFATASPAKHDVLRSLGVADDHIASSRDLAFAEEFRQVDVVLNSLTREFVDASIGLLRNGGRFVEMGKNDIRDEVRPDVRYQAFDLLVLEPGRIRRMFDALEPLFGQGVLTPLPVTAWEVREARAALRHLSQARHVGKVVLTLPRKLDPEGTVLITGGTGTLGAHVARRLVQRHGVRHLLLVSRSGSAVDLGDLDASVTVARCDASDAEALRAVLANIPAEHPLTAVVHAAGVLDDATVESMTPEQVRNVLAPKADAAWHLHELTAHLDLAEFALFSSAAGTIGTGGQANYAAANAFLDALAEHRHALGLPATSMAWGYWAESSGMSGHLTSEDLGRLGRSGVLPMSTEDGLALFDRDFLGAAAVTVPARIDRSGTGVVPAVLRSLVKARTARTERELPLAERLSGLTAAEQHRVLLELVCANAAVVLGHADASGFNVTQAFKDHGFDSLTAVEMRNRLVAATGLKLPSTLLFDHPTPEQLARGLRAKLVPENAPVPQKPKPVVTSEREPIAVVGVACRFPGADDTDGFWDLLRSGRDAVRPVPPQRWDPAEFAGTAPGRTVPVEGGFLDRPVDEFDPLFFGISPREAQEMDPQQRLFLEVAWEALEDAGLAGANLAGSRTGVFASAIWQDYAALAPDVDQFSLHSATGRALNMVANRLSYALGLRGPSLMVDSACSSSLLAIHLACQSLWSGESTAAIAGGSSLILNPATMVALTQFGGLSPDGRCKAFDGSADGFGRGEGCGVVVLKPLSRAIADGDDIWCTIRGSASNNDGLSNGLTAPSVTAQEDVLREAYRRSGVDPRDVHYVETHGTGTSLGDPIEANALGAVVGGQRDDALVIGSVKTNIGHLEAAAGVAGFIKAVLVLRHREVPPNLHFANPNPEIDFAGLGLRVPTALEAWPAERAPFAAVSAFGWGGTNVHIVLEGSEQTTTETPDDQDSHLVVLSAKTPEALREHAANVAAADLPVREVAAAASARMALPHRLAVVADTSADLAEALAAHGRGETHVGVVTGAAEAPPKIAFVFPGQGSQWIGMGRELLATEPVFRAALEECDAAVSQFADWSVIAELEADEDTSQLHRIDVVQPMLFAVEVALAALWRSWGVEPDAVVGHSMGEIAAAHVAGVLTIEDAARIICLRSSLLRRVAGQGAMLAAELTLDEAAEVIAGHEDKVSVGVNNSPRSTVLSGDPAALELIKAKLEADEVFCRWVKVDVASHSPQMDPLRDDLYAAVAAVRPRKATVPVYSTVRGEVLDGTTMDADYWVDNLRAPVLFSGQISALAQDGVKAFVEMTPHPILLPAVEQNVPGTTALPSLRRNEPERPSMLRTLARLHVLGLPIQGSPAIRPARRVKLPTYPWQRESFWHPSETRRTKRTRVAGEHPLLGERLDSPLEPGTRFWQWEIDSDTAAVRDHRVGGVAIVPGALYVDVLLAAAADIRPGEDFDITGMVFAEPLVVRDGVRHRMQLVVTEDLTARFFAVTEGGPLELAHASLAPREEAPAPDTAVLAGTFETLKGEEFYRVLAERDVRYGPAYQGVVQVEFSATEATAVIELPTAAEDPGHLVHPSYLDSALQVAIPPVLAALGEDNSALVSTSLARISVHKRHLGEGRVHATVRKEGDVFLGDVLVLDPEGNLVVEATGLRMALVDNGSGVTPAQEPLADIKALAPADRIEAVETLIATTVSGVVGLPAERIGRDQPLRGFGIDSVMSMELRNRLEAAFGVRLSATLIWNYPTVHDLARFLADLAGLTPENEAAPVEEIVLDVPAHESDDLVERELAELLQRMENF</sequence>
<dbReference type="Gene3D" id="3.30.70.3290">
    <property type="match status" value="3"/>
</dbReference>